<organism evidence="3 4">
    <name type="scientific">Alteromonas pelagimontana</name>
    <dbReference type="NCBI Taxonomy" id="1858656"/>
    <lineage>
        <taxon>Bacteria</taxon>
        <taxon>Pseudomonadati</taxon>
        <taxon>Pseudomonadota</taxon>
        <taxon>Gammaproteobacteria</taxon>
        <taxon>Alteromonadales</taxon>
        <taxon>Alteromonadaceae</taxon>
        <taxon>Alteromonas/Salinimonas group</taxon>
        <taxon>Alteromonas</taxon>
    </lineage>
</organism>
<dbReference type="Pfam" id="PF07589">
    <property type="entry name" value="PEP-CTERM"/>
    <property type="match status" value="1"/>
</dbReference>
<feature type="signal peptide" evidence="1">
    <location>
        <begin position="1"/>
        <end position="18"/>
    </location>
</feature>
<evidence type="ECO:0000313" key="4">
    <source>
        <dbReference type="Proteomes" id="UP000219285"/>
    </source>
</evidence>
<reference evidence="3 4" key="2">
    <citation type="submission" date="2020-04" db="EMBL/GenBank/DDBJ databases">
        <title>Complete genome sequence of Alteromonas pelagimontana 5.12T.</title>
        <authorList>
            <person name="Sinha R.K."/>
            <person name="Krishnan K.P."/>
            <person name="Kurian J.P."/>
        </authorList>
    </citation>
    <scope>NUCLEOTIDE SEQUENCE [LARGE SCALE GENOMIC DNA]</scope>
    <source>
        <strain evidence="3 4">5.12</strain>
    </source>
</reference>
<keyword evidence="4" id="KW-1185">Reference proteome</keyword>
<dbReference type="AlphaFoldDB" id="A0A6M4M8V5"/>
<proteinExistence type="predicted"/>
<gene>
    <name evidence="3" type="ORF">CA267_001670</name>
</gene>
<dbReference type="RefSeq" id="WP_075609081.1">
    <property type="nucleotide sequence ID" value="NZ_CP052766.1"/>
</dbReference>
<keyword evidence="1" id="KW-0732">Signal</keyword>
<evidence type="ECO:0000256" key="1">
    <source>
        <dbReference type="SAM" id="SignalP"/>
    </source>
</evidence>
<feature type="chain" id="PRO_5028914978" evidence="1">
    <location>
        <begin position="19"/>
        <end position="205"/>
    </location>
</feature>
<evidence type="ECO:0000259" key="2">
    <source>
        <dbReference type="Pfam" id="PF07589"/>
    </source>
</evidence>
<protein>
    <submittedName>
        <fullName evidence="3">PEP-CTERM sorting domain-containing protein</fullName>
    </submittedName>
</protein>
<dbReference type="NCBIfam" id="TIGR02595">
    <property type="entry name" value="PEP_CTERM"/>
    <property type="match status" value="1"/>
</dbReference>
<accession>A0A6M4M8V5</accession>
<sequence length="205" mass="23260">MKRLILALAFLMPVAANAALMYTYDQHHLDNTTHTSSDWDESPYLGHIAVGDNEFEFAFDNPLYYKWELNIDMDNSHYEKPFYLIGMLNGFFGFVMRIDHAFSGKRTAVGSLDLGTLENFIYDEPNPWSGLAYAEQLNDGFSFGLAAFTDDWRYDFEQDGAITLAFLDGNKFTLADEPYFFVPEPATAALFGLGLAFAGFRRSKK</sequence>
<dbReference type="KEGG" id="apel:CA267_001670"/>
<dbReference type="InterPro" id="IPR013424">
    <property type="entry name" value="Ice-binding_C"/>
</dbReference>
<feature type="domain" description="Ice-binding protein C-terminal" evidence="2">
    <location>
        <begin position="182"/>
        <end position="202"/>
    </location>
</feature>
<dbReference type="Proteomes" id="UP000219285">
    <property type="component" value="Chromosome"/>
</dbReference>
<dbReference type="EMBL" id="CP052766">
    <property type="protein sequence ID" value="QJR79593.1"/>
    <property type="molecule type" value="Genomic_DNA"/>
</dbReference>
<name>A0A6M4M8V5_9ALTE</name>
<reference evidence="4" key="1">
    <citation type="submission" date="2014-12" db="EMBL/GenBank/DDBJ databases">
        <title>Complete genome sequence of a multi-drug resistant Klebsiella pneumoniae.</title>
        <authorList>
            <person name="Hua X."/>
            <person name="Chen Q."/>
            <person name="Li X."/>
            <person name="Feng Y."/>
            <person name="Ruan Z."/>
            <person name="Yu Y."/>
        </authorList>
    </citation>
    <scope>NUCLEOTIDE SEQUENCE [LARGE SCALE GENOMIC DNA]</scope>
    <source>
        <strain evidence="4">5.12</strain>
    </source>
</reference>
<evidence type="ECO:0000313" key="3">
    <source>
        <dbReference type="EMBL" id="QJR79593.1"/>
    </source>
</evidence>